<dbReference type="Proteomes" id="UP000297475">
    <property type="component" value="Unassembled WGS sequence"/>
</dbReference>
<dbReference type="OrthoDB" id="9803916at2"/>
<dbReference type="Pfam" id="PF22505">
    <property type="entry name" value="RNase_J_b_CASP"/>
    <property type="match status" value="1"/>
</dbReference>
<dbReference type="InterPro" id="IPR042173">
    <property type="entry name" value="RNase_J_2"/>
</dbReference>
<dbReference type="Gene3D" id="3.60.15.10">
    <property type="entry name" value="Ribonuclease Z/Hydroxyacylglutathione hydrolase-like"/>
    <property type="match status" value="1"/>
</dbReference>
<dbReference type="Gene3D" id="3.40.50.10710">
    <property type="entry name" value="Metallo-hydrolase/oxidoreductase"/>
    <property type="match status" value="1"/>
</dbReference>
<evidence type="ECO:0000256" key="1">
    <source>
        <dbReference type="ARBA" id="ARBA00022722"/>
    </source>
</evidence>
<dbReference type="Pfam" id="PF07521">
    <property type="entry name" value="RMMBL"/>
    <property type="match status" value="1"/>
</dbReference>
<evidence type="ECO:0000256" key="6">
    <source>
        <dbReference type="ARBA" id="ARBA00022884"/>
    </source>
</evidence>
<dbReference type="GO" id="GO:0003723">
    <property type="term" value="F:RNA binding"/>
    <property type="evidence" value="ECO:0007669"/>
    <property type="project" value="UniProtKB-KW"/>
</dbReference>
<keyword evidence="5" id="KW-0269">Exonuclease</keyword>
<protein>
    <submittedName>
        <fullName evidence="8">Ribonuclease J</fullName>
    </submittedName>
</protein>
<dbReference type="PANTHER" id="PTHR43694">
    <property type="entry name" value="RIBONUCLEASE J"/>
    <property type="match status" value="1"/>
</dbReference>
<comment type="caution">
    <text evidence="8">The sequence shown here is derived from an EMBL/GenBank/DDBJ whole genome shotgun (WGS) entry which is preliminary data.</text>
</comment>
<evidence type="ECO:0000259" key="7">
    <source>
        <dbReference type="SMART" id="SM00849"/>
    </source>
</evidence>
<evidence type="ECO:0000256" key="5">
    <source>
        <dbReference type="ARBA" id="ARBA00022839"/>
    </source>
</evidence>
<dbReference type="SMART" id="SM00849">
    <property type="entry name" value="Lactamase_B"/>
    <property type="match status" value="1"/>
</dbReference>
<dbReference type="EMBL" id="SRMF01000003">
    <property type="protein sequence ID" value="TGG93309.1"/>
    <property type="molecule type" value="Genomic_DNA"/>
</dbReference>
<dbReference type="GO" id="GO:0004527">
    <property type="term" value="F:exonuclease activity"/>
    <property type="evidence" value="ECO:0007669"/>
    <property type="project" value="UniProtKB-KW"/>
</dbReference>
<evidence type="ECO:0000256" key="4">
    <source>
        <dbReference type="ARBA" id="ARBA00022833"/>
    </source>
</evidence>
<accession>A0A4Z0W8L9</accession>
<evidence type="ECO:0000256" key="3">
    <source>
        <dbReference type="ARBA" id="ARBA00022801"/>
    </source>
</evidence>
<keyword evidence="1" id="KW-0540">Nuclease</keyword>
<name>A0A4Z0W8L9_9GAMM</name>
<evidence type="ECO:0000256" key="2">
    <source>
        <dbReference type="ARBA" id="ARBA00022723"/>
    </source>
</evidence>
<keyword evidence="3" id="KW-0378">Hydrolase</keyword>
<dbReference type="Pfam" id="PF00753">
    <property type="entry name" value="Lactamase_B"/>
    <property type="match status" value="1"/>
</dbReference>
<gene>
    <name evidence="8" type="ORF">E4656_09640</name>
</gene>
<dbReference type="GO" id="GO:0046872">
    <property type="term" value="F:metal ion binding"/>
    <property type="evidence" value="ECO:0007669"/>
    <property type="project" value="UniProtKB-KW"/>
</dbReference>
<dbReference type="SUPFAM" id="SSF56281">
    <property type="entry name" value="Metallo-hydrolase/oxidoreductase"/>
    <property type="match status" value="1"/>
</dbReference>
<dbReference type="InterPro" id="IPR055132">
    <property type="entry name" value="RNase_J_b_CASP"/>
</dbReference>
<dbReference type="InterPro" id="IPR011108">
    <property type="entry name" value="RMMBL"/>
</dbReference>
<keyword evidence="9" id="KW-1185">Reference proteome</keyword>
<feature type="domain" description="Metallo-beta-lactamase" evidence="7">
    <location>
        <begin position="20"/>
        <end position="206"/>
    </location>
</feature>
<sequence length="451" mass="48882">MTPTSSDLWFLPLGGCGEIGMNMNLYGHDGQWLMVDCGVTFAAPDAPPTEPHVQMADPRFIEERQQDLAGLVITHAHEDHIGAVAHLWTRLRCPVYTTPFSAEILRRKLGEVGMDGLVPIIIVPRSERRHIGVFDVEWVDLTHSIPEPSALMIRTPAGSVFHTADWKLDPNPVLGDAYDPERYRQLGAEAVTAMVCDSTNAVVPGHSVSELALVAGLQDVVASATGRVVVTAFASNLARLVTLARVARETGRHLCLLGRSLNNMVSAARVTGLWPEEVILVPPHDLAYFPRAAVLAIATGSQGEPRAALSRLARDRHPHLSLDAGDRVVFSARIIPGNEVEVGRLIQALQARDIEVITDEAHAVPIHASGHPAAEELQAMYGWILPEIAIPVHGEAEHIEANAEIARTSGVPRQLRGRNGDLFFIAPIPGIRRDAAPVGRLGLQGEFLRSL</sequence>
<reference evidence="8 9" key="1">
    <citation type="submission" date="2019-04" db="EMBL/GenBank/DDBJ databases">
        <title>Natronospirillum operosus gen. nov., sp. nov., a haloalkaliphilic satellite isolated from decaying biomass of laboratory culture of cyanobacterium Geitlerinema sp. and proposal of Natronospirillaceae fam. nov. and Saccharospirillaceae fam. nov.</title>
        <authorList>
            <person name="Kevbrin V."/>
            <person name="Boltyanskaya Y."/>
            <person name="Koziaeva V."/>
            <person name="Grouzdev D.S."/>
            <person name="Park M."/>
            <person name="Cho J."/>
        </authorList>
    </citation>
    <scope>NUCLEOTIDE SEQUENCE [LARGE SCALE GENOMIC DNA]</scope>
    <source>
        <strain evidence="8 9">G-116</strain>
    </source>
</reference>
<dbReference type="RefSeq" id="WP_135483018.1">
    <property type="nucleotide sequence ID" value="NZ_SRMF01000003.1"/>
</dbReference>
<dbReference type="InterPro" id="IPR036866">
    <property type="entry name" value="RibonucZ/Hydroxyglut_hydro"/>
</dbReference>
<keyword evidence="2" id="KW-0479">Metal-binding</keyword>
<evidence type="ECO:0000313" key="9">
    <source>
        <dbReference type="Proteomes" id="UP000297475"/>
    </source>
</evidence>
<dbReference type="CDD" id="cd07714">
    <property type="entry name" value="RNaseJ_MBL-fold"/>
    <property type="match status" value="1"/>
</dbReference>
<dbReference type="PANTHER" id="PTHR43694:SF1">
    <property type="entry name" value="RIBONUCLEASE J"/>
    <property type="match status" value="1"/>
</dbReference>
<dbReference type="InterPro" id="IPR001279">
    <property type="entry name" value="Metallo-B-lactamas"/>
</dbReference>
<organism evidence="8 9">
    <name type="scientific">Natronospirillum operosum</name>
    <dbReference type="NCBI Taxonomy" id="2759953"/>
    <lineage>
        <taxon>Bacteria</taxon>
        <taxon>Pseudomonadati</taxon>
        <taxon>Pseudomonadota</taxon>
        <taxon>Gammaproteobacteria</taxon>
        <taxon>Oceanospirillales</taxon>
        <taxon>Natronospirillaceae</taxon>
        <taxon>Natronospirillum</taxon>
    </lineage>
</organism>
<proteinExistence type="predicted"/>
<dbReference type="AlphaFoldDB" id="A0A4Z0W8L9"/>
<evidence type="ECO:0000313" key="8">
    <source>
        <dbReference type="EMBL" id="TGG93309.1"/>
    </source>
</evidence>
<keyword evidence="4" id="KW-0862">Zinc</keyword>
<keyword evidence="6" id="KW-0694">RNA-binding</keyword>